<dbReference type="InterPro" id="IPR000073">
    <property type="entry name" value="AB_hydrolase_1"/>
</dbReference>
<keyword evidence="1 3" id="KW-0378">Hydrolase</keyword>
<proteinExistence type="predicted"/>
<dbReference type="PANTHER" id="PTHR43329">
    <property type="entry name" value="EPOXIDE HYDROLASE"/>
    <property type="match status" value="1"/>
</dbReference>
<dbReference type="Proteomes" id="UP001597351">
    <property type="component" value="Unassembled WGS sequence"/>
</dbReference>
<evidence type="ECO:0000313" key="4">
    <source>
        <dbReference type="Proteomes" id="UP001597351"/>
    </source>
</evidence>
<dbReference type="Gene3D" id="3.40.50.1820">
    <property type="entry name" value="alpha/beta hydrolase"/>
    <property type="match status" value="1"/>
</dbReference>
<dbReference type="InterPro" id="IPR000639">
    <property type="entry name" value="Epox_hydrolase-like"/>
</dbReference>
<dbReference type="PRINTS" id="PR00412">
    <property type="entry name" value="EPOXHYDRLASE"/>
</dbReference>
<dbReference type="EMBL" id="JBHUGD010000003">
    <property type="protein sequence ID" value="MFD1946957.1"/>
    <property type="molecule type" value="Genomic_DNA"/>
</dbReference>
<sequence>MLLHGYPQTSFMWRHVVPRLVEAGRSVVLADLRGYGASGPAHAGPVADPATYAKREMASDVAALLDTLGHDTVDLVGHDRGGRVAHRLALDHPERVRSLAVLDIVPTLHMFEHVDRSMAEAYFHWFLLTRPGGLPEALISASPETWLRSRFTGRDAGTPVPTAAVDVYLDAFLQPGVVDATCADYRAAATVDLDHDRTDREVGRRVTAPVLALWGDAGYVGRNFDVEEVWRRYAGEVTGRGLATDHYLAEEAPTEVVEALLAFWAGAR</sequence>
<dbReference type="SUPFAM" id="SSF53474">
    <property type="entry name" value="alpha/beta-Hydrolases"/>
    <property type="match status" value="1"/>
</dbReference>
<dbReference type="PRINTS" id="PR00111">
    <property type="entry name" value="ABHYDROLASE"/>
</dbReference>
<evidence type="ECO:0000313" key="3">
    <source>
        <dbReference type="EMBL" id="MFD1946957.1"/>
    </source>
</evidence>
<evidence type="ECO:0000259" key="2">
    <source>
        <dbReference type="Pfam" id="PF00561"/>
    </source>
</evidence>
<dbReference type="RefSeq" id="WP_343917601.1">
    <property type="nucleotide sequence ID" value="NZ_BAAAJT010000002.1"/>
</dbReference>
<feature type="domain" description="AB hydrolase-1" evidence="2">
    <location>
        <begin position="2"/>
        <end position="130"/>
    </location>
</feature>
<dbReference type="InterPro" id="IPR029058">
    <property type="entry name" value="AB_hydrolase_fold"/>
</dbReference>
<keyword evidence="4" id="KW-1185">Reference proteome</keyword>
<accession>A0ABW4TN39</accession>
<protein>
    <submittedName>
        <fullName evidence="3">Alpha/beta fold hydrolase</fullName>
    </submittedName>
</protein>
<organism evidence="3 4">
    <name type="scientific">Nocardioides aestuarii</name>
    <dbReference type="NCBI Taxonomy" id="252231"/>
    <lineage>
        <taxon>Bacteria</taxon>
        <taxon>Bacillati</taxon>
        <taxon>Actinomycetota</taxon>
        <taxon>Actinomycetes</taxon>
        <taxon>Propionibacteriales</taxon>
        <taxon>Nocardioidaceae</taxon>
        <taxon>Nocardioides</taxon>
    </lineage>
</organism>
<dbReference type="GO" id="GO:0016787">
    <property type="term" value="F:hydrolase activity"/>
    <property type="evidence" value="ECO:0007669"/>
    <property type="project" value="UniProtKB-KW"/>
</dbReference>
<gene>
    <name evidence="3" type="ORF">ACFSDE_09140</name>
</gene>
<evidence type="ECO:0000256" key="1">
    <source>
        <dbReference type="ARBA" id="ARBA00022801"/>
    </source>
</evidence>
<comment type="caution">
    <text evidence="3">The sequence shown here is derived from an EMBL/GenBank/DDBJ whole genome shotgun (WGS) entry which is preliminary data.</text>
</comment>
<dbReference type="Pfam" id="PF00561">
    <property type="entry name" value="Abhydrolase_1"/>
    <property type="match status" value="1"/>
</dbReference>
<reference evidence="4" key="1">
    <citation type="journal article" date="2019" name="Int. J. Syst. Evol. Microbiol.">
        <title>The Global Catalogue of Microorganisms (GCM) 10K type strain sequencing project: providing services to taxonomists for standard genome sequencing and annotation.</title>
        <authorList>
            <consortium name="The Broad Institute Genomics Platform"/>
            <consortium name="The Broad Institute Genome Sequencing Center for Infectious Disease"/>
            <person name="Wu L."/>
            <person name="Ma J."/>
        </authorList>
    </citation>
    <scope>NUCLEOTIDE SEQUENCE [LARGE SCALE GENOMIC DNA]</scope>
    <source>
        <strain evidence="4">CGMCC 1.12477</strain>
    </source>
</reference>
<name>A0ABW4TN39_9ACTN</name>